<gene>
    <name evidence="2" type="ORF">S01H1_52244</name>
</gene>
<evidence type="ECO:0000259" key="1">
    <source>
        <dbReference type="PROSITE" id="PS50880"/>
    </source>
</evidence>
<dbReference type="SUPFAM" id="SSF56712">
    <property type="entry name" value="Prokaryotic type I DNA topoisomerase"/>
    <property type="match status" value="1"/>
</dbReference>
<dbReference type="InterPro" id="IPR006171">
    <property type="entry name" value="TOPRIM_dom"/>
</dbReference>
<dbReference type="GO" id="GO:0003917">
    <property type="term" value="F:DNA topoisomerase type I (single strand cut, ATP-independent) activity"/>
    <property type="evidence" value="ECO:0007669"/>
    <property type="project" value="InterPro"/>
</dbReference>
<proteinExistence type="predicted"/>
<accession>X0WR04</accession>
<dbReference type="InterPro" id="IPR003601">
    <property type="entry name" value="Topo_IA_2"/>
</dbReference>
<feature type="domain" description="Toprim" evidence="1">
    <location>
        <begin position="3"/>
        <end position="113"/>
    </location>
</feature>
<dbReference type="GO" id="GO:0003677">
    <property type="term" value="F:DNA binding"/>
    <property type="evidence" value="ECO:0007669"/>
    <property type="project" value="InterPro"/>
</dbReference>
<feature type="non-terminal residue" evidence="2">
    <location>
        <position position="143"/>
    </location>
</feature>
<evidence type="ECO:0000313" key="2">
    <source>
        <dbReference type="EMBL" id="GAG15126.1"/>
    </source>
</evidence>
<dbReference type="InterPro" id="IPR023405">
    <property type="entry name" value="Topo_IA_core_domain"/>
</dbReference>
<protein>
    <recommendedName>
        <fullName evidence="1">Toprim domain-containing protein</fullName>
    </recommendedName>
</protein>
<dbReference type="EMBL" id="BARS01033764">
    <property type="protein sequence ID" value="GAG15126.1"/>
    <property type="molecule type" value="Genomic_DNA"/>
</dbReference>
<reference evidence="2" key="1">
    <citation type="journal article" date="2014" name="Front. Microbiol.">
        <title>High frequency of phylogenetically diverse reductive dehalogenase-homologous genes in deep subseafloor sedimentary metagenomes.</title>
        <authorList>
            <person name="Kawai M."/>
            <person name="Futagami T."/>
            <person name="Toyoda A."/>
            <person name="Takaki Y."/>
            <person name="Nishi S."/>
            <person name="Hori S."/>
            <person name="Arai W."/>
            <person name="Tsubouchi T."/>
            <person name="Morono Y."/>
            <person name="Uchiyama I."/>
            <person name="Ito T."/>
            <person name="Fujiyama A."/>
            <person name="Inagaki F."/>
            <person name="Takami H."/>
        </authorList>
    </citation>
    <scope>NUCLEOTIDE SEQUENCE</scope>
    <source>
        <strain evidence="2">Expedition CK06-06</strain>
    </source>
</reference>
<dbReference type="SMART" id="SM00493">
    <property type="entry name" value="TOPRIM"/>
    <property type="match status" value="1"/>
</dbReference>
<name>X0WR04_9ZZZZ</name>
<sequence>MSKYLVIVESPTKCRTINKFLGEKYVILSSMGHVVDLPKSEMGVDIENGFKPRYIVIAKRRKILSELKKGAKGKDCIYLAMDPDREGEAIAYNLKQQLQSISGNICRVTFHEITEKAIKSAFSNTHDLDINKVNAQQARRILD</sequence>
<dbReference type="AlphaFoldDB" id="X0WR04"/>
<dbReference type="Gene3D" id="3.40.50.140">
    <property type="match status" value="1"/>
</dbReference>
<organism evidence="2">
    <name type="scientific">marine sediment metagenome</name>
    <dbReference type="NCBI Taxonomy" id="412755"/>
    <lineage>
        <taxon>unclassified sequences</taxon>
        <taxon>metagenomes</taxon>
        <taxon>ecological metagenomes</taxon>
    </lineage>
</organism>
<dbReference type="PROSITE" id="PS50880">
    <property type="entry name" value="TOPRIM"/>
    <property type="match status" value="1"/>
</dbReference>
<dbReference type="InterPro" id="IPR034149">
    <property type="entry name" value="TOPRIM_TopoI"/>
</dbReference>
<dbReference type="PANTHER" id="PTHR42785:SF1">
    <property type="entry name" value="DNA TOPOISOMERASE"/>
    <property type="match status" value="1"/>
</dbReference>
<dbReference type="InterPro" id="IPR000380">
    <property type="entry name" value="Topo_IA"/>
</dbReference>
<dbReference type="Pfam" id="PF01751">
    <property type="entry name" value="Toprim"/>
    <property type="match status" value="1"/>
</dbReference>
<dbReference type="PANTHER" id="PTHR42785">
    <property type="entry name" value="DNA TOPOISOMERASE, TYPE IA, CORE"/>
    <property type="match status" value="1"/>
</dbReference>
<comment type="caution">
    <text evidence="2">The sequence shown here is derived from an EMBL/GenBank/DDBJ whole genome shotgun (WGS) entry which is preliminary data.</text>
</comment>
<dbReference type="SMART" id="SM00436">
    <property type="entry name" value="TOP1Bc"/>
    <property type="match status" value="1"/>
</dbReference>
<dbReference type="CDD" id="cd03363">
    <property type="entry name" value="TOPRIM_TopoIA_TopoI"/>
    <property type="match status" value="1"/>
</dbReference>
<dbReference type="GO" id="GO:0006265">
    <property type="term" value="P:DNA topological change"/>
    <property type="evidence" value="ECO:0007669"/>
    <property type="project" value="InterPro"/>
</dbReference>